<accession>A0A6L4WX61</accession>
<name>A0A6L4WX61_9BACT</name>
<evidence type="ECO:0000259" key="1">
    <source>
        <dbReference type="Pfam" id="PF10263"/>
    </source>
</evidence>
<evidence type="ECO:0000313" key="3">
    <source>
        <dbReference type="Proteomes" id="UP000472839"/>
    </source>
</evidence>
<dbReference type="AlphaFoldDB" id="A0A6L4WX61"/>
<dbReference type="RefSeq" id="WP_152279548.1">
    <property type="nucleotide sequence ID" value="NZ_WFKK01000001.1"/>
</dbReference>
<organism evidence="2 3">
    <name type="scientific">Poseidonibacter ostreae</name>
    <dbReference type="NCBI Taxonomy" id="2654171"/>
    <lineage>
        <taxon>Bacteria</taxon>
        <taxon>Pseudomonadati</taxon>
        <taxon>Campylobacterota</taxon>
        <taxon>Epsilonproteobacteria</taxon>
        <taxon>Campylobacterales</taxon>
        <taxon>Arcobacteraceae</taxon>
        <taxon>Poseidonibacter</taxon>
    </lineage>
</organism>
<feature type="domain" description="SprT-like" evidence="1">
    <location>
        <begin position="14"/>
        <end position="115"/>
    </location>
</feature>
<dbReference type="Pfam" id="PF10263">
    <property type="entry name" value="SprT-like"/>
    <property type="match status" value="1"/>
</dbReference>
<gene>
    <name evidence="2" type="ORF">GBG19_00990</name>
</gene>
<sequence length="260" mass="30369">MNKTIPTEEFYEMLQKIYHVFNKELFDSELPNCLITVQRKKRVMGYFSSHRWIDKDENKVHELAINPTYFTSCNFIEVFQTVVHEMVHLWQFELGTPSRRAYHNKEWADKMESLGLMPSSTGREGGKKVGQAMNDYPIKGGAFESVCINLFKEGMFINWFDRFPDENYTPITQTIEDAEDITEDTEHSDDDLDEVIRELYTTVSNVISNPLTEEELKNNKITSSKQKAKYQCPSCYSSVWGKRNLNIKCNDCKVDFVFIT</sequence>
<dbReference type="EMBL" id="WFKK01000001">
    <property type="protein sequence ID" value="KAB7891445.1"/>
    <property type="molecule type" value="Genomic_DNA"/>
</dbReference>
<comment type="caution">
    <text evidence="2">The sequence shown here is derived from an EMBL/GenBank/DDBJ whole genome shotgun (WGS) entry which is preliminary data.</text>
</comment>
<evidence type="ECO:0000313" key="2">
    <source>
        <dbReference type="EMBL" id="KAB7891445.1"/>
    </source>
</evidence>
<reference evidence="2 3" key="1">
    <citation type="submission" date="2019-10" db="EMBL/GenBank/DDBJ databases">
        <title>Poseidonibacter ostreae sp. nov., isolated from the gut of the Ostrea denselamellosa.</title>
        <authorList>
            <person name="Choi A."/>
        </authorList>
    </citation>
    <scope>NUCLEOTIDE SEQUENCE [LARGE SCALE GENOMIC DNA]</scope>
    <source>
        <strain evidence="2 3">SJOD-M-33</strain>
    </source>
</reference>
<proteinExistence type="predicted"/>
<dbReference type="Proteomes" id="UP000472839">
    <property type="component" value="Unassembled WGS sequence"/>
</dbReference>
<protein>
    <submittedName>
        <fullName evidence="2">SprT domain-containing protein</fullName>
    </submittedName>
</protein>
<dbReference type="GO" id="GO:0006950">
    <property type="term" value="P:response to stress"/>
    <property type="evidence" value="ECO:0007669"/>
    <property type="project" value="UniProtKB-ARBA"/>
</dbReference>
<dbReference type="InterPro" id="IPR006640">
    <property type="entry name" value="SprT-like_domain"/>
</dbReference>